<keyword evidence="9" id="KW-1185">Reference proteome</keyword>
<evidence type="ECO:0000256" key="3">
    <source>
        <dbReference type="ARBA" id="ARBA00022729"/>
    </source>
</evidence>
<keyword evidence="2" id="KW-0964">Secreted</keyword>
<keyword evidence="4" id="KW-0572">Peptidoglycan-anchor</keyword>
<keyword evidence="3 6" id="KW-0732">Signal</keyword>
<evidence type="ECO:0000256" key="4">
    <source>
        <dbReference type="ARBA" id="ARBA00023088"/>
    </source>
</evidence>
<dbReference type="InterPro" id="IPR019931">
    <property type="entry name" value="LPXTG_anchor"/>
</dbReference>
<comment type="caution">
    <text evidence="8">The sequence shown here is derived from an EMBL/GenBank/DDBJ whole genome shotgun (WGS) entry which is preliminary data.</text>
</comment>
<organism evidence="8 9">
    <name type="scientific">Microbacterium faecale</name>
    <dbReference type="NCBI Taxonomy" id="1804630"/>
    <lineage>
        <taxon>Bacteria</taxon>
        <taxon>Bacillati</taxon>
        <taxon>Actinomycetota</taxon>
        <taxon>Actinomycetes</taxon>
        <taxon>Micrococcales</taxon>
        <taxon>Microbacteriaceae</taxon>
        <taxon>Microbacterium</taxon>
    </lineage>
</organism>
<evidence type="ECO:0000259" key="7">
    <source>
        <dbReference type="Pfam" id="PF00746"/>
    </source>
</evidence>
<dbReference type="Proteomes" id="UP000633205">
    <property type="component" value="Unassembled WGS sequence"/>
</dbReference>
<keyword evidence="5" id="KW-0472">Membrane</keyword>
<gene>
    <name evidence="8" type="ORF">GCM10010915_10700</name>
</gene>
<evidence type="ECO:0000256" key="1">
    <source>
        <dbReference type="ARBA" id="ARBA00022512"/>
    </source>
</evidence>
<evidence type="ECO:0000313" key="8">
    <source>
        <dbReference type="EMBL" id="GGD32191.1"/>
    </source>
</evidence>
<keyword evidence="1" id="KW-0134">Cell wall</keyword>
<evidence type="ECO:0000313" key="9">
    <source>
        <dbReference type="Proteomes" id="UP000633205"/>
    </source>
</evidence>
<name>A0A916Y6M0_9MICO</name>
<dbReference type="RefSeq" id="WP_188711249.1">
    <property type="nucleotide sequence ID" value="NZ_BMHO01000001.1"/>
</dbReference>
<keyword evidence="5" id="KW-0812">Transmembrane</keyword>
<feature type="transmembrane region" description="Helical" evidence="5">
    <location>
        <begin position="180"/>
        <end position="198"/>
    </location>
</feature>
<dbReference type="EMBL" id="BMHO01000001">
    <property type="protein sequence ID" value="GGD32191.1"/>
    <property type="molecule type" value="Genomic_DNA"/>
</dbReference>
<keyword evidence="5" id="KW-1133">Transmembrane helix</keyword>
<evidence type="ECO:0000256" key="5">
    <source>
        <dbReference type="SAM" id="Phobius"/>
    </source>
</evidence>
<proteinExistence type="predicted"/>
<feature type="chain" id="PRO_5037254116" description="Gram-positive cocci surface proteins LPxTG domain-containing protein" evidence="6">
    <location>
        <begin position="27"/>
        <end position="209"/>
    </location>
</feature>
<feature type="signal peptide" evidence="6">
    <location>
        <begin position="1"/>
        <end position="26"/>
    </location>
</feature>
<reference evidence="8" key="2">
    <citation type="submission" date="2020-09" db="EMBL/GenBank/DDBJ databases">
        <authorList>
            <person name="Sun Q."/>
            <person name="Zhou Y."/>
        </authorList>
    </citation>
    <scope>NUCLEOTIDE SEQUENCE</scope>
    <source>
        <strain evidence="8">CGMCC 1.15152</strain>
    </source>
</reference>
<accession>A0A916Y6M0</accession>
<protein>
    <recommendedName>
        <fullName evidence="7">Gram-positive cocci surface proteins LPxTG domain-containing protein</fullName>
    </recommendedName>
</protein>
<dbReference type="AlphaFoldDB" id="A0A916Y6M0"/>
<feature type="domain" description="Gram-positive cocci surface proteins LPxTG" evidence="7">
    <location>
        <begin position="166"/>
        <end position="202"/>
    </location>
</feature>
<dbReference type="Pfam" id="PF00746">
    <property type="entry name" value="Gram_pos_anchor"/>
    <property type="match status" value="1"/>
</dbReference>
<evidence type="ECO:0000256" key="6">
    <source>
        <dbReference type="SAM" id="SignalP"/>
    </source>
</evidence>
<sequence length="209" mass="21509">MMRRVAAATAVCGVLGALAIAPPAWAAPTTEIIEGRYVQLVSVADWERAADLAPGETMRWDVEISADAPEPGMIEIAVSATGGTPLVVDAALCLDAWRGDECPSDAETLLSDWEVPRDGAQVPLREVDAEQVAHLRLQVGVGSGSASGVTEMRVHANGAGDELDTGPDLPPTGGWSSEPWLLAGGALLLVGAAVLLAVRARRRTGGGAS</sequence>
<reference evidence="8" key="1">
    <citation type="journal article" date="2014" name="Int. J. Syst. Evol. Microbiol.">
        <title>Complete genome sequence of Corynebacterium casei LMG S-19264T (=DSM 44701T), isolated from a smear-ripened cheese.</title>
        <authorList>
            <consortium name="US DOE Joint Genome Institute (JGI-PGF)"/>
            <person name="Walter F."/>
            <person name="Albersmeier A."/>
            <person name="Kalinowski J."/>
            <person name="Ruckert C."/>
        </authorList>
    </citation>
    <scope>NUCLEOTIDE SEQUENCE</scope>
    <source>
        <strain evidence="8">CGMCC 1.15152</strain>
    </source>
</reference>
<evidence type="ECO:0000256" key="2">
    <source>
        <dbReference type="ARBA" id="ARBA00022525"/>
    </source>
</evidence>